<dbReference type="InterPro" id="IPR003409">
    <property type="entry name" value="MORN"/>
</dbReference>
<dbReference type="Gene3D" id="2.20.110.10">
    <property type="entry name" value="Histone H3 K4-specific methyltransferase SET7/9 N-terminal domain"/>
    <property type="match status" value="4"/>
</dbReference>
<dbReference type="Pfam" id="PF02493">
    <property type="entry name" value="MORN"/>
    <property type="match status" value="10"/>
</dbReference>
<evidence type="ECO:0000313" key="4">
    <source>
        <dbReference type="Proteomes" id="UP001165121"/>
    </source>
</evidence>
<dbReference type="AlphaFoldDB" id="A0A9W6XS30"/>
<protein>
    <submittedName>
        <fullName evidence="3">Unnamed protein product</fullName>
    </submittedName>
</protein>
<evidence type="ECO:0000256" key="1">
    <source>
        <dbReference type="ARBA" id="ARBA00022737"/>
    </source>
</evidence>
<dbReference type="InterPro" id="IPR011043">
    <property type="entry name" value="Gal_Oxase/kelch_b-propeller"/>
</dbReference>
<dbReference type="GO" id="GO:0005829">
    <property type="term" value="C:cytosol"/>
    <property type="evidence" value="ECO:0007669"/>
    <property type="project" value="TreeGrafter"/>
</dbReference>
<gene>
    <name evidence="3" type="ORF">Pfra01_001535600</name>
</gene>
<feature type="signal peptide" evidence="2">
    <location>
        <begin position="1"/>
        <end position="31"/>
    </location>
</feature>
<dbReference type="PANTHER" id="PTHR43215:SF14">
    <property type="entry name" value="RADIAL SPOKE HEAD 1 HOMOLOG"/>
    <property type="match status" value="1"/>
</dbReference>
<dbReference type="SUPFAM" id="SSF117281">
    <property type="entry name" value="Kelch motif"/>
    <property type="match status" value="1"/>
</dbReference>
<dbReference type="PANTHER" id="PTHR43215">
    <property type="entry name" value="RADIAL SPOKE HEAD 1 HOMOLOG"/>
    <property type="match status" value="1"/>
</dbReference>
<organism evidence="3 4">
    <name type="scientific">Phytophthora fragariaefolia</name>
    <dbReference type="NCBI Taxonomy" id="1490495"/>
    <lineage>
        <taxon>Eukaryota</taxon>
        <taxon>Sar</taxon>
        <taxon>Stramenopiles</taxon>
        <taxon>Oomycota</taxon>
        <taxon>Peronosporomycetes</taxon>
        <taxon>Peronosporales</taxon>
        <taxon>Peronosporaceae</taxon>
        <taxon>Phytophthora</taxon>
    </lineage>
</organism>
<dbReference type="SMART" id="SM00698">
    <property type="entry name" value="MORN"/>
    <property type="match status" value="10"/>
</dbReference>
<dbReference type="SUPFAM" id="SSF50965">
    <property type="entry name" value="Galactose oxidase, central domain"/>
    <property type="match status" value="1"/>
</dbReference>
<keyword evidence="1" id="KW-0677">Repeat</keyword>
<keyword evidence="4" id="KW-1185">Reference proteome</keyword>
<dbReference type="OrthoDB" id="418492at2759"/>
<dbReference type="Proteomes" id="UP001165121">
    <property type="component" value="Unassembled WGS sequence"/>
</dbReference>
<proteinExistence type="predicted"/>
<accession>A0A9W6XS30</accession>
<comment type="caution">
    <text evidence="3">The sequence shown here is derived from an EMBL/GenBank/DDBJ whole genome shotgun (WGS) entry which is preliminary data.</text>
</comment>
<dbReference type="InterPro" id="IPR015915">
    <property type="entry name" value="Kelch-typ_b-propeller"/>
</dbReference>
<name>A0A9W6XS30_9STRA</name>
<dbReference type="EMBL" id="BSXT01001659">
    <property type="protein sequence ID" value="GMF44297.1"/>
    <property type="molecule type" value="Genomic_DNA"/>
</dbReference>
<keyword evidence="2" id="KW-0732">Signal</keyword>
<dbReference type="Gene3D" id="2.120.10.80">
    <property type="entry name" value="Kelch-type beta propeller"/>
    <property type="match status" value="1"/>
</dbReference>
<evidence type="ECO:0000313" key="3">
    <source>
        <dbReference type="EMBL" id="GMF44297.1"/>
    </source>
</evidence>
<sequence>MARGASRLANVFTNNIHIWSLLLTLSAAAYGWNQYQSHDYRPWGAHVSRTLEKKDPDPHEVYSLYGACAGTLNYHMYLRKEELPSESFTSVARLDLFDLITTKWLSDYDVHGELTHRIGHSVVTLGEKAYAFGGEPIDSFDTLHSHQQLIGDVYELSYENNVLYCTDISPINGDSTDPNAPPAPAPCGRAWHASAAVRYREATSDPDSPHAQCVLVLGGKNSQGATLSDVWLLIVNAAQKTRWMPLSPTGNSPLPLAFHNAAAIGEGDKVLVIGGRQHSDPPNASMNSGIHILDLVANTWSSISTGGSSPENSPVPGVLTARSCATVLALQFPIDDETGIIRRIKDGEVGDKPCGSQEGILIFGGFSEYEPALNPSSMIILEPLQARIREVKVFTAGIKSYMGHASVVRPDRRGFFLFGGIPMPDHVDNEAWQQFLDTTTAMDFWETPASFPSESEEEALRQAAANPIKTKTLGNGDVYVGEMNSDQTQRHGKGKCSYVNGDEYEGEWRNDQRCGQGVMRYANAQDVYAGQWESDQRHGFGIYEYHVSESQHSVQKRQVSKYEGQWARDRKYGAGTLTFLDGTQLVGLWTNDTLDTREKCCLEGYNDGQNGTCRYVGEVRDGVPHGEGESCHKTSGEVFEGSWVTGRRSGHGVSTLRDGSVYRGEWRNGRRNGFGVFDDARTRAHYDGKWVGGMRCGRGVCKYANGCTYEGDWLDDVRHGDGRYTITDGSCYDGTWLNDKFCGDGSFLLCIEDSDTTALQLVSGTEAAD</sequence>
<reference evidence="3" key="1">
    <citation type="submission" date="2023-04" db="EMBL/GenBank/DDBJ databases">
        <title>Phytophthora fragariaefolia NBRC 109709.</title>
        <authorList>
            <person name="Ichikawa N."/>
            <person name="Sato H."/>
            <person name="Tonouchi N."/>
        </authorList>
    </citation>
    <scope>NUCLEOTIDE SEQUENCE</scope>
    <source>
        <strain evidence="3">NBRC 109709</strain>
    </source>
</reference>
<evidence type="ECO:0000256" key="2">
    <source>
        <dbReference type="SAM" id="SignalP"/>
    </source>
</evidence>
<dbReference type="SUPFAM" id="SSF82185">
    <property type="entry name" value="Histone H3 K4-specific methyltransferase SET7/9 N-terminal domain"/>
    <property type="match status" value="3"/>
</dbReference>
<feature type="chain" id="PRO_5040921897" evidence="2">
    <location>
        <begin position="32"/>
        <end position="769"/>
    </location>
</feature>